<keyword evidence="1" id="KW-0472">Membrane</keyword>
<evidence type="ECO:0000313" key="2">
    <source>
        <dbReference type="EMBL" id="MBA0703277.1"/>
    </source>
</evidence>
<evidence type="ECO:0008006" key="4">
    <source>
        <dbReference type="Google" id="ProtNLM"/>
    </source>
</evidence>
<dbReference type="Proteomes" id="UP000593577">
    <property type="component" value="Unassembled WGS sequence"/>
</dbReference>
<accession>A0A7J8YUQ7</accession>
<evidence type="ECO:0000313" key="3">
    <source>
        <dbReference type="Proteomes" id="UP000593577"/>
    </source>
</evidence>
<keyword evidence="1" id="KW-1133">Transmembrane helix</keyword>
<organism evidence="2 3">
    <name type="scientific">Gossypium aridum</name>
    <name type="common">American cotton</name>
    <name type="synonym">Erioxylum aridum</name>
    <dbReference type="NCBI Taxonomy" id="34290"/>
    <lineage>
        <taxon>Eukaryota</taxon>
        <taxon>Viridiplantae</taxon>
        <taxon>Streptophyta</taxon>
        <taxon>Embryophyta</taxon>
        <taxon>Tracheophyta</taxon>
        <taxon>Spermatophyta</taxon>
        <taxon>Magnoliopsida</taxon>
        <taxon>eudicotyledons</taxon>
        <taxon>Gunneridae</taxon>
        <taxon>Pentapetalae</taxon>
        <taxon>rosids</taxon>
        <taxon>malvids</taxon>
        <taxon>Malvales</taxon>
        <taxon>Malvaceae</taxon>
        <taxon>Malvoideae</taxon>
        <taxon>Gossypium</taxon>
    </lineage>
</organism>
<gene>
    <name evidence="2" type="ORF">Goari_005664</name>
</gene>
<sequence>FSTKKISVLLDDSNYLLWRQQIFLAVKAHKLQRFLESIKILSPSFFPMAVVVVVRIRSLRTLSNRTMRLRHGCYLLSVHLFYLTLLAWIQVRRSGRQLSLCMAVKLLPS</sequence>
<keyword evidence="1" id="KW-0812">Transmembrane</keyword>
<feature type="transmembrane region" description="Helical" evidence="1">
    <location>
        <begin position="71"/>
        <end position="91"/>
    </location>
</feature>
<keyword evidence="3" id="KW-1185">Reference proteome</keyword>
<dbReference type="AlphaFoldDB" id="A0A7J8YUQ7"/>
<comment type="caution">
    <text evidence="2">The sequence shown here is derived from an EMBL/GenBank/DDBJ whole genome shotgun (WGS) entry which is preliminary data.</text>
</comment>
<evidence type="ECO:0000256" key="1">
    <source>
        <dbReference type="SAM" id="Phobius"/>
    </source>
</evidence>
<feature type="transmembrane region" description="Helical" evidence="1">
    <location>
        <begin position="40"/>
        <end position="59"/>
    </location>
</feature>
<protein>
    <recommendedName>
        <fullName evidence="4">Retrotransposon Copia-like N-terminal domain-containing protein</fullName>
    </recommendedName>
</protein>
<name>A0A7J8YUQ7_GOSAI</name>
<reference evidence="2 3" key="1">
    <citation type="journal article" date="2019" name="Genome Biol. Evol.">
        <title>Insights into the evolution of the New World diploid cottons (Gossypium, subgenus Houzingenia) based on genome sequencing.</title>
        <authorList>
            <person name="Grover C.E."/>
            <person name="Arick M.A. 2nd"/>
            <person name="Thrash A."/>
            <person name="Conover J.L."/>
            <person name="Sanders W.S."/>
            <person name="Peterson D.G."/>
            <person name="Frelichowski J.E."/>
            <person name="Scheffler J.A."/>
            <person name="Scheffler B.E."/>
            <person name="Wendel J.F."/>
        </authorList>
    </citation>
    <scope>NUCLEOTIDE SEQUENCE [LARGE SCALE GENOMIC DNA]</scope>
    <source>
        <strain evidence="2">185</strain>
        <tissue evidence="2">Leaf</tissue>
    </source>
</reference>
<feature type="non-terminal residue" evidence="2">
    <location>
        <position position="1"/>
    </location>
</feature>
<dbReference type="EMBL" id="JABFAA010380391">
    <property type="protein sequence ID" value="MBA0703277.1"/>
    <property type="molecule type" value="Genomic_DNA"/>
</dbReference>
<proteinExistence type="predicted"/>